<keyword evidence="9" id="KW-0807">Transducer</keyword>
<dbReference type="Pfam" id="PF02949">
    <property type="entry name" value="7tm_6"/>
    <property type="match status" value="2"/>
</dbReference>
<evidence type="ECO:0000256" key="10">
    <source>
        <dbReference type="SAM" id="Phobius"/>
    </source>
</evidence>
<evidence type="ECO:0000256" key="8">
    <source>
        <dbReference type="ARBA" id="ARBA00023170"/>
    </source>
</evidence>
<reference evidence="11" key="1">
    <citation type="submission" date="2019-11" db="EMBL/GenBank/DDBJ databases">
        <title>The nuclear and mitochondrial genomes of Frieseomelitta varia - a highly eusocial stingless bee (Meliponini) with a permanently sterile worker caste.</title>
        <authorList>
            <person name="Freitas F.C.P."/>
            <person name="Lourenco A.P."/>
            <person name="Nunes F.M.F."/>
            <person name="Paschoal A.R."/>
            <person name="Abreu F.C.P."/>
            <person name="Barbin F.O."/>
            <person name="Bataglia L."/>
            <person name="Cardoso-Junior C.A.M."/>
            <person name="Cervoni M.S."/>
            <person name="Silva S.R."/>
            <person name="Dalarmi F."/>
            <person name="Del Lama M.A."/>
            <person name="Depintor T.S."/>
            <person name="Ferreira K.M."/>
            <person name="Goria P.S."/>
            <person name="Jaskot M.C."/>
            <person name="Lago D.C."/>
            <person name="Luna-Lucena D."/>
            <person name="Moda L.M."/>
            <person name="Nascimento L."/>
            <person name="Pedrino M."/>
            <person name="Rabico F.O."/>
            <person name="Sanches F.C."/>
            <person name="Santos D.E."/>
            <person name="Santos C.G."/>
            <person name="Vieira J."/>
            <person name="Lopes T.F."/>
            <person name="Barchuk A.R."/>
            <person name="Hartfelder K."/>
            <person name="Simoes Z.L.P."/>
            <person name="Bitondi M.M.G."/>
            <person name="Pinheiro D.G."/>
        </authorList>
    </citation>
    <scope>NUCLEOTIDE SEQUENCE</scope>
    <source>
        <strain evidence="11">USP_RPSP 00005682</strain>
        <tissue evidence="11">Whole individual</tissue>
    </source>
</reference>
<dbReference type="GO" id="GO:0004984">
    <property type="term" value="F:olfactory receptor activity"/>
    <property type="evidence" value="ECO:0007669"/>
    <property type="project" value="InterPro"/>
</dbReference>
<proteinExistence type="predicted"/>
<evidence type="ECO:0000313" key="12">
    <source>
        <dbReference type="Proteomes" id="UP000655588"/>
    </source>
</evidence>
<gene>
    <name evidence="11" type="ORF">E2986_11728</name>
</gene>
<dbReference type="Proteomes" id="UP000655588">
    <property type="component" value="Unassembled WGS sequence"/>
</dbReference>
<keyword evidence="12" id="KW-1185">Reference proteome</keyword>
<dbReference type="InterPro" id="IPR004117">
    <property type="entry name" value="7tm6_olfct_rcpt"/>
</dbReference>
<feature type="transmembrane region" description="Helical" evidence="10">
    <location>
        <begin position="339"/>
        <end position="359"/>
    </location>
</feature>
<dbReference type="PANTHER" id="PTHR21137:SF35">
    <property type="entry name" value="ODORANT RECEPTOR 19A-RELATED"/>
    <property type="match status" value="1"/>
</dbReference>
<evidence type="ECO:0000256" key="5">
    <source>
        <dbReference type="ARBA" id="ARBA00022725"/>
    </source>
</evidence>
<protein>
    <recommendedName>
        <fullName evidence="13">Odorant receptor</fullName>
    </recommendedName>
</protein>
<evidence type="ECO:0000256" key="2">
    <source>
        <dbReference type="ARBA" id="ARBA00022475"/>
    </source>
</evidence>
<dbReference type="GO" id="GO:0007165">
    <property type="term" value="P:signal transduction"/>
    <property type="evidence" value="ECO:0007669"/>
    <property type="project" value="UniProtKB-KW"/>
</dbReference>
<evidence type="ECO:0000256" key="9">
    <source>
        <dbReference type="ARBA" id="ARBA00023224"/>
    </source>
</evidence>
<keyword evidence="7 10" id="KW-0472">Membrane</keyword>
<keyword evidence="4 10" id="KW-0812">Transmembrane</keyword>
<keyword evidence="8" id="KW-0675">Receptor</keyword>
<comment type="subcellular location">
    <subcellularLocation>
        <location evidence="1">Cell membrane</location>
        <topology evidence="1">Multi-pass membrane protein</topology>
    </subcellularLocation>
</comment>
<feature type="transmembrane region" description="Helical" evidence="10">
    <location>
        <begin position="54"/>
        <end position="78"/>
    </location>
</feature>
<dbReference type="AlphaFoldDB" id="A0A833VY71"/>
<dbReference type="GO" id="GO:0005886">
    <property type="term" value="C:plasma membrane"/>
    <property type="evidence" value="ECO:0007669"/>
    <property type="project" value="UniProtKB-SubCell"/>
</dbReference>
<evidence type="ECO:0000313" key="11">
    <source>
        <dbReference type="EMBL" id="KAF3424649.1"/>
    </source>
</evidence>
<feature type="transmembrane region" description="Helical" evidence="10">
    <location>
        <begin position="147"/>
        <end position="170"/>
    </location>
</feature>
<keyword evidence="2" id="KW-1003">Cell membrane</keyword>
<sequence length="498" mass="57391">MNVRSYVEVDGQLRNVHYENDIHYTLQMCEWLFKIIGVWPLVNSHTRSKLQQLVSIVLISTCFSSILFIVLPTFHHIFFVEKNTDIKVKMIGPVSFCVSSAIKYCYLGMKGHFFERCIQHVRKDWKTVHDPNYRTIMLKYATVSRKLITVCATFLYSGVLLFHTVMQFLAKEESGENSTFRPLAYPGPDPILDSQSSPTYEIVFSIHCFTGLIMCSITMLAYSLAATFVTHICGQIQIQIARLHDLVESKQKKGVGPDPLSVIVHDHAEILRFSKNVEEALREVFFAQIVEATMNMCLLEYYCIMVKELNQHLFALIQMSSKPSNLICEIFQEWQNSDAVAVITYVTLFISFTFNVFIFCYVGEILTEQCRQIGVNSYKIDWYNLPAKNAYDLILLISISQNPPRLTAGKIIELSLDTFSTVSLYFCHFTDIVKTKFYTLTYFQVAKTSLTYLNLLRTFADWLNVMTIDTKLLAKLLTKLLTKLNFIELYADSYDIKN</sequence>
<evidence type="ECO:0008006" key="13">
    <source>
        <dbReference type="Google" id="ProtNLM"/>
    </source>
</evidence>
<accession>A0A833VY71</accession>
<evidence type="ECO:0000256" key="1">
    <source>
        <dbReference type="ARBA" id="ARBA00004651"/>
    </source>
</evidence>
<evidence type="ECO:0000256" key="3">
    <source>
        <dbReference type="ARBA" id="ARBA00022606"/>
    </source>
</evidence>
<feature type="transmembrane region" description="Helical" evidence="10">
    <location>
        <begin position="202"/>
        <end position="222"/>
    </location>
</feature>
<evidence type="ECO:0000256" key="7">
    <source>
        <dbReference type="ARBA" id="ARBA00023136"/>
    </source>
</evidence>
<comment type="caution">
    <text evidence="11">The sequence shown here is derived from an EMBL/GenBank/DDBJ whole genome shotgun (WGS) entry which is preliminary data.</text>
</comment>
<dbReference type="PANTHER" id="PTHR21137">
    <property type="entry name" value="ODORANT RECEPTOR"/>
    <property type="match status" value="1"/>
</dbReference>
<feature type="transmembrane region" description="Helical" evidence="10">
    <location>
        <begin position="90"/>
        <end position="109"/>
    </location>
</feature>
<keyword evidence="3" id="KW-0716">Sensory transduction</keyword>
<keyword evidence="6 10" id="KW-1133">Transmembrane helix</keyword>
<evidence type="ECO:0000256" key="6">
    <source>
        <dbReference type="ARBA" id="ARBA00022989"/>
    </source>
</evidence>
<dbReference type="GO" id="GO:0005549">
    <property type="term" value="F:odorant binding"/>
    <property type="evidence" value="ECO:0007669"/>
    <property type="project" value="InterPro"/>
</dbReference>
<organism evidence="11 12">
    <name type="scientific">Frieseomelitta varia</name>
    <dbReference type="NCBI Taxonomy" id="561572"/>
    <lineage>
        <taxon>Eukaryota</taxon>
        <taxon>Metazoa</taxon>
        <taxon>Ecdysozoa</taxon>
        <taxon>Arthropoda</taxon>
        <taxon>Hexapoda</taxon>
        <taxon>Insecta</taxon>
        <taxon>Pterygota</taxon>
        <taxon>Neoptera</taxon>
        <taxon>Endopterygota</taxon>
        <taxon>Hymenoptera</taxon>
        <taxon>Apocrita</taxon>
        <taxon>Aculeata</taxon>
        <taxon>Apoidea</taxon>
        <taxon>Anthophila</taxon>
        <taxon>Apidae</taxon>
        <taxon>Frieseomelitta</taxon>
    </lineage>
</organism>
<evidence type="ECO:0000256" key="4">
    <source>
        <dbReference type="ARBA" id="ARBA00022692"/>
    </source>
</evidence>
<name>A0A833VY71_9HYME</name>
<dbReference type="EMBL" id="WNWW01000455">
    <property type="protein sequence ID" value="KAF3424649.1"/>
    <property type="molecule type" value="Genomic_DNA"/>
</dbReference>
<keyword evidence="5" id="KW-0552">Olfaction</keyword>